<dbReference type="SUPFAM" id="SSF46894">
    <property type="entry name" value="C-terminal effector domain of the bipartite response regulators"/>
    <property type="match status" value="1"/>
</dbReference>
<gene>
    <name evidence="1" type="ordered locus">HacjB3_05665</name>
    <name evidence="2" type="ORF">C497_04030</name>
</gene>
<dbReference type="Proteomes" id="UP000011645">
    <property type="component" value="Unassembled WGS sequence"/>
</dbReference>
<dbReference type="STRING" id="795797.HacjB3_05665"/>
<accession>D8JA02</accession>
<dbReference type="GO" id="GO:0006355">
    <property type="term" value="P:regulation of DNA-templated transcription"/>
    <property type="evidence" value="ECO:0007669"/>
    <property type="project" value="InterPro"/>
</dbReference>
<evidence type="ECO:0000313" key="2">
    <source>
        <dbReference type="EMBL" id="ELY40096.1"/>
    </source>
</evidence>
<dbReference type="EMBL" id="AOHV01000011">
    <property type="protein sequence ID" value="ELY40096.1"/>
    <property type="molecule type" value="Genomic_DNA"/>
</dbReference>
<dbReference type="InterPro" id="IPR016032">
    <property type="entry name" value="Sig_transdc_resp-reg_C-effctor"/>
</dbReference>
<dbReference type="PATRIC" id="fig|795797.18.peg.1131"/>
<dbReference type="GeneID" id="9418937"/>
<dbReference type="GO" id="GO:0003677">
    <property type="term" value="F:DNA binding"/>
    <property type="evidence" value="ECO:0007669"/>
    <property type="project" value="InterPro"/>
</dbReference>
<keyword evidence="4" id="KW-1185">Reference proteome</keyword>
<dbReference type="Proteomes" id="UP000000390">
    <property type="component" value="Chromosome"/>
</dbReference>
<name>D8JA02_HALJB</name>
<evidence type="ECO:0000313" key="1">
    <source>
        <dbReference type="EMBL" id="ADJ14524.1"/>
    </source>
</evidence>
<dbReference type="KEGG" id="hje:HacjB3_05665"/>
<protein>
    <submittedName>
        <fullName evidence="1">Uncharacterized protein</fullName>
    </submittedName>
</protein>
<sequence>MSTDPIIDVHSPGPSTDLSPRECAAIRLLYGEWTNRELAMCFSISKSNIPHHGRGECGCTTDELGYEELLADLMGDSR</sequence>
<reference evidence="1 3" key="1">
    <citation type="journal article" date="2010" name="J. Bacteriol.">
        <title>Complete genome sequence of Halalkalicoccus jeotgali B3(T), an extremely halophilic archaeon.</title>
        <authorList>
            <person name="Roh S.W."/>
            <person name="Nam Y.D."/>
            <person name="Nam S.H."/>
            <person name="Choi S.H."/>
            <person name="Park H.S."/>
            <person name="Bae J.W."/>
        </authorList>
    </citation>
    <scope>NUCLEOTIDE SEQUENCE [LARGE SCALE GENOMIC DNA]</scope>
    <source>
        <strain evidence="1">B3</strain>
        <strain evidence="3">DSM 18796 / CECT 7217 / JCM 14584 / KCTC 4019 / B3</strain>
    </source>
</reference>
<reference evidence="2 4" key="2">
    <citation type="journal article" date="2014" name="PLoS Genet.">
        <title>Phylogenetically driven sequencing of extremely halophilic archaea reveals strategies for static and dynamic osmo-response.</title>
        <authorList>
            <person name="Becker E.A."/>
            <person name="Seitzer P.M."/>
            <person name="Tritt A."/>
            <person name="Larsen D."/>
            <person name="Krusor M."/>
            <person name="Yao A.I."/>
            <person name="Wu D."/>
            <person name="Madern D."/>
            <person name="Eisen J.A."/>
            <person name="Darling A.E."/>
            <person name="Facciotti M.T."/>
        </authorList>
    </citation>
    <scope>NUCLEOTIDE SEQUENCE [LARGE SCALE GENOMIC DNA]</scope>
    <source>
        <strain evidence="2">B3</strain>
        <strain evidence="4">DSM 18796 / CECT 7217 / JCM 14584 / KCTC 4019 / B3</strain>
    </source>
</reference>
<organism evidence="1 3">
    <name type="scientific">Halalkalicoccus jeotgali (strain DSM 18796 / CECT 7217 / JCM 14584 / KCTC 4019 / B3)</name>
    <dbReference type="NCBI Taxonomy" id="795797"/>
    <lineage>
        <taxon>Archaea</taxon>
        <taxon>Methanobacteriati</taxon>
        <taxon>Methanobacteriota</taxon>
        <taxon>Stenosarchaea group</taxon>
        <taxon>Halobacteria</taxon>
        <taxon>Halobacteriales</taxon>
        <taxon>Halococcaceae</taxon>
        <taxon>Halalkalicoccus</taxon>
    </lineage>
</organism>
<dbReference type="HOGENOM" id="CLU_2613473_0_0_2"/>
<dbReference type="EMBL" id="CP002062">
    <property type="protein sequence ID" value="ADJ14524.1"/>
    <property type="molecule type" value="Genomic_DNA"/>
</dbReference>
<evidence type="ECO:0000313" key="3">
    <source>
        <dbReference type="Proteomes" id="UP000000390"/>
    </source>
</evidence>
<dbReference type="AlphaFoldDB" id="D8JA02"/>
<dbReference type="RefSeq" id="WP_008414679.1">
    <property type="nucleotide sequence ID" value="NC_014297.1"/>
</dbReference>
<evidence type="ECO:0000313" key="4">
    <source>
        <dbReference type="Proteomes" id="UP000011645"/>
    </source>
</evidence>
<proteinExistence type="predicted"/>